<name>A0A256FGS8_9HYPH</name>
<organism evidence="1 2">
    <name type="scientific">Brucella grignonensis</name>
    <dbReference type="NCBI Taxonomy" id="94627"/>
    <lineage>
        <taxon>Bacteria</taxon>
        <taxon>Pseudomonadati</taxon>
        <taxon>Pseudomonadota</taxon>
        <taxon>Alphaproteobacteria</taxon>
        <taxon>Hyphomicrobiales</taxon>
        <taxon>Brucellaceae</taxon>
        <taxon>Brucella/Ochrobactrum group</taxon>
        <taxon>Brucella</taxon>
    </lineage>
</organism>
<evidence type="ECO:0000313" key="2">
    <source>
        <dbReference type="Proteomes" id="UP000216478"/>
    </source>
</evidence>
<dbReference type="Proteomes" id="UP000216478">
    <property type="component" value="Unassembled WGS sequence"/>
</dbReference>
<protein>
    <submittedName>
        <fullName evidence="1">Uncharacterized protein</fullName>
    </submittedName>
</protein>
<evidence type="ECO:0000313" key="1">
    <source>
        <dbReference type="EMBL" id="OYR13661.1"/>
    </source>
</evidence>
<accession>A0A256FGS8</accession>
<reference evidence="1 2" key="1">
    <citation type="submission" date="2017-07" db="EMBL/GenBank/DDBJ databases">
        <title>Phylogenetic study on the rhizospheric bacterium Ochrobactrum sp. A44.</title>
        <authorList>
            <person name="Krzyzanowska D.M."/>
            <person name="Ossowicki A."/>
            <person name="Rajewska M."/>
            <person name="Maciag T."/>
            <person name="Kaczynski Z."/>
            <person name="Czerwicka M."/>
            <person name="Jafra S."/>
        </authorList>
    </citation>
    <scope>NUCLEOTIDE SEQUENCE [LARGE SCALE GENOMIC DNA]</scope>
    <source>
        <strain evidence="1 2">OgA9a</strain>
    </source>
</reference>
<dbReference type="EMBL" id="NNRL01000157">
    <property type="protein sequence ID" value="OYR13661.1"/>
    <property type="molecule type" value="Genomic_DNA"/>
</dbReference>
<dbReference type="AlphaFoldDB" id="A0A256FGS8"/>
<comment type="caution">
    <text evidence="1">The sequence shown here is derived from an EMBL/GenBank/DDBJ whole genome shotgun (WGS) entry which is preliminary data.</text>
</comment>
<sequence>MTIADFASMWFMNCQNSLGYVYLCADADVLGRMGKAVN</sequence>
<proteinExistence type="predicted"/>
<gene>
    <name evidence="1" type="ORF">CEV33_0458</name>
</gene>
<keyword evidence="2" id="KW-1185">Reference proteome</keyword>